<dbReference type="KEGG" id="lxy:O159_25250"/>
<gene>
    <name evidence="1" type="ORF">O159_25250</name>
</gene>
<name>U3PFM9_LEIXC</name>
<evidence type="ECO:0000313" key="1">
    <source>
        <dbReference type="EMBL" id="AGW42458.1"/>
    </source>
</evidence>
<protein>
    <submittedName>
        <fullName evidence="1">Uncharacterized protein</fullName>
    </submittedName>
</protein>
<evidence type="ECO:0000313" key="2">
    <source>
        <dbReference type="Proteomes" id="UP000016743"/>
    </source>
</evidence>
<accession>U3PFM9</accession>
<proteinExistence type="predicted"/>
<sequence>MDDYKRKTEAWLVSELLTAATTVAPGATFAQTLAGLGVAAVTLGARLDIISMATDQWLAFAALKESEVPWWLRSQGELQLGTTNGTAGGLSFECDPELPSGTILAADSRAYTPYEKGPIQVEALNIPNGGIDLGVFSYIAAIVNDPRAVLKVVNTAGK</sequence>
<dbReference type="Proteomes" id="UP000016743">
    <property type="component" value="Chromosome"/>
</dbReference>
<keyword evidence="2" id="KW-1185">Reference proteome</keyword>
<dbReference type="PATRIC" id="fig|1389489.3.peg.2422"/>
<dbReference type="AlphaFoldDB" id="U3PFM9"/>
<dbReference type="RefSeq" id="WP_021755929.1">
    <property type="nucleotide sequence ID" value="NC_022438.1"/>
</dbReference>
<organism evidence="1 2">
    <name type="scientific">Leifsonia xyli subsp. cynodontis DSM 46306</name>
    <dbReference type="NCBI Taxonomy" id="1389489"/>
    <lineage>
        <taxon>Bacteria</taxon>
        <taxon>Bacillati</taxon>
        <taxon>Actinomycetota</taxon>
        <taxon>Actinomycetes</taxon>
        <taxon>Micrococcales</taxon>
        <taxon>Microbacteriaceae</taxon>
        <taxon>Leifsonia</taxon>
    </lineage>
</organism>
<dbReference type="EMBL" id="CP006734">
    <property type="protein sequence ID" value="AGW42458.1"/>
    <property type="molecule type" value="Genomic_DNA"/>
</dbReference>
<dbReference type="STRING" id="1389489.O159_25250"/>
<dbReference type="HOGENOM" id="CLU_1667213_0_0_11"/>
<dbReference type="OrthoDB" id="3268964at2"/>
<reference evidence="1 2" key="1">
    <citation type="journal article" date="2013" name="Genome Announc.">
        <title>Complete Genome Sequence of Leifsonia xyli subsp. cynodontis Strain DSM46306, a Gram-Positive Bacterial Pathogen of Grasses.</title>
        <authorList>
            <person name="Monteiro-Vitorello C.B."/>
            <person name="Zerillo M.M."/>
            <person name="Van Sluys M.A."/>
            <person name="Camargo L.E."/>
            <person name="Kitajima J.P."/>
        </authorList>
    </citation>
    <scope>NUCLEOTIDE SEQUENCE [LARGE SCALE GENOMIC DNA]</scope>
    <source>
        <strain evidence="1 2">DSM 46306</strain>
    </source>
</reference>